<evidence type="ECO:0000259" key="5">
    <source>
        <dbReference type="PROSITE" id="PS50104"/>
    </source>
</evidence>
<keyword evidence="1" id="KW-0433">Leucine-rich repeat</keyword>
<evidence type="ECO:0000256" key="4">
    <source>
        <dbReference type="ARBA" id="ARBA00023027"/>
    </source>
</evidence>
<dbReference type="Gene3D" id="3.80.10.10">
    <property type="entry name" value="Ribonuclease Inhibitor"/>
    <property type="match status" value="2"/>
</dbReference>
<evidence type="ECO:0000313" key="7">
    <source>
        <dbReference type="RefSeq" id="XP_030551778.1"/>
    </source>
</evidence>
<dbReference type="Gene3D" id="3.40.50.300">
    <property type="entry name" value="P-loop containing nucleotide triphosphate hydrolases"/>
    <property type="match status" value="1"/>
</dbReference>
<evidence type="ECO:0000313" key="6">
    <source>
        <dbReference type="Proteomes" id="UP000827889"/>
    </source>
</evidence>
<reference evidence="7" key="1">
    <citation type="submission" date="2025-08" db="UniProtKB">
        <authorList>
            <consortium name="RefSeq"/>
        </authorList>
    </citation>
    <scope>IDENTIFICATION</scope>
    <source>
        <tissue evidence="7">Leaf</tissue>
    </source>
</reference>
<dbReference type="InterPro" id="IPR044974">
    <property type="entry name" value="Disease_R_plants"/>
</dbReference>
<sequence length="881" mass="98843">MASSLQPERNYDVFLSFRGEDIRNNFVGHLWKALDGAGVRTFIDSKELRKGDGISPSIARAIEGSRITVVVFSENYASSPWCLEELVQILECKKMNEQVVMPVFYKVEPRKVRGRHGSYGTALAMHGRKYGKGSERVKKWREALAEAANLSGWHLDNGDESSLIESITREISVKLGKVPLHVAKHPVGIEYRVEKVKSLLRMELSDAHMAGIWGTGGIGKTTIAKAVYNSLIGQFANHCFLHKVGETSKNLGLVHLQKELLREMLGTKDLEVPSVDAGINLIRDRLCCKKVLLVLDDVTGMDQLDALAGECNWFSKGSRVIITTRDKHLLNSHGVNEIYEVKPLNHTESLELLSCHAFPKGAKMGISRDLVDGVLRYANGLPLALVVLGSFLHGRSKEQWKSALNKLAEHPNEMINNVLKISFEALDDQQKEIFLDIGCFFVGKDHKYVNQVLDACGFEPIIDMQVLVERSLISIERGKIQMHDLLQLMAKDSVYQECPEEPSRRSRLWSYDDVREVLASDTVIPESTAIKAIGLSEYNPEEDLLISPASLANLKRLRLLILRNACFPNGSEQCLAPEVRWFEWLGYTSAIFPTFRNPEKLVGLHMWYSLILELGSEFKNLRNLKYVNFGESGFLKKFPDISKIPNVESLKLHGCVRLVEIHESVGQLEELVELDLESCLSLETCPSTLKSKYYKFLRFESCSRLAKFPTISTQMEALQMLSLNESGIEELPDSIRNLVSLVALFMDDCKELSVLPSSIHSLQALKHMSANGCSKLRKFPRKMENDSVDPDCAVGLPSLIHLSLSNCSLSEVEFLMDLTCFSTLSFLSLAGNAITTLPACISKFDELSVPDLSNCEQLQRNFEPPRLLWLSEVELGGNYNF</sequence>
<organism evidence="6 7">
    <name type="scientific">Rhodamnia argentea</name>
    <dbReference type="NCBI Taxonomy" id="178133"/>
    <lineage>
        <taxon>Eukaryota</taxon>
        <taxon>Viridiplantae</taxon>
        <taxon>Streptophyta</taxon>
        <taxon>Embryophyta</taxon>
        <taxon>Tracheophyta</taxon>
        <taxon>Spermatophyta</taxon>
        <taxon>Magnoliopsida</taxon>
        <taxon>eudicotyledons</taxon>
        <taxon>Gunneridae</taxon>
        <taxon>Pentapetalae</taxon>
        <taxon>rosids</taxon>
        <taxon>malvids</taxon>
        <taxon>Myrtales</taxon>
        <taxon>Myrtaceae</taxon>
        <taxon>Myrtoideae</taxon>
        <taxon>Myrteae</taxon>
        <taxon>Australasian group</taxon>
        <taxon>Rhodamnia</taxon>
    </lineage>
</organism>
<dbReference type="SUPFAM" id="SSF52058">
    <property type="entry name" value="L domain-like"/>
    <property type="match status" value="1"/>
</dbReference>
<dbReference type="InterPro" id="IPR027417">
    <property type="entry name" value="P-loop_NTPase"/>
</dbReference>
<dbReference type="Gene3D" id="1.10.8.430">
    <property type="entry name" value="Helical domain of apoptotic protease-activating factors"/>
    <property type="match status" value="1"/>
</dbReference>
<dbReference type="Gene3D" id="3.40.50.10140">
    <property type="entry name" value="Toll/interleukin-1 receptor homology (TIR) domain"/>
    <property type="match status" value="1"/>
</dbReference>
<dbReference type="PANTHER" id="PTHR11017:SF292">
    <property type="entry name" value="AAA+ ATPASE DOMAIN-CONTAINING PROTEIN"/>
    <property type="match status" value="1"/>
</dbReference>
<dbReference type="Pfam" id="PF01582">
    <property type="entry name" value="TIR"/>
    <property type="match status" value="1"/>
</dbReference>
<dbReference type="PRINTS" id="PR00364">
    <property type="entry name" value="DISEASERSIST"/>
</dbReference>
<dbReference type="InterPro" id="IPR058192">
    <property type="entry name" value="WHD_ROQ1-like"/>
</dbReference>
<dbReference type="Pfam" id="PF23282">
    <property type="entry name" value="WHD_ROQ1"/>
    <property type="match status" value="1"/>
</dbReference>
<evidence type="ECO:0000256" key="3">
    <source>
        <dbReference type="ARBA" id="ARBA00022821"/>
    </source>
</evidence>
<dbReference type="Proteomes" id="UP000827889">
    <property type="component" value="Chromosome 4"/>
</dbReference>
<protein>
    <submittedName>
        <fullName evidence="7">Disease resistance protein Roq1-like</fullName>
    </submittedName>
</protein>
<dbReference type="AlphaFoldDB" id="A0A8B8QZL1"/>
<keyword evidence="2" id="KW-0677">Repeat</keyword>
<dbReference type="OrthoDB" id="1936883at2759"/>
<dbReference type="KEGG" id="rarg:115756226"/>
<dbReference type="InterPro" id="IPR035897">
    <property type="entry name" value="Toll_tir_struct_dom_sf"/>
</dbReference>
<dbReference type="Pfam" id="PF23286">
    <property type="entry name" value="LRR_13"/>
    <property type="match status" value="1"/>
</dbReference>
<dbReference type="GO" id="GO:0043531">
    <property type="term" value="F:ADP binding"/>
    <property type="evidence" value="ECO:0007669"/>
    <property type="project" value="InterPro"/>
</dbReference>
<dbReference type="InterPro" id="IPR042197">
    <property type="entry name" value="Apaf_helical"/>
</dbReference>
<feature type="domain" description="TIR" evidence="5">
    <location>
        <begin position="9"/>
        <end position="175"/>
    </location>
</feature>
<proteinExistence type="predicted"/>
<dbReference type="RefSeq" id="XP_030551778.1">
    <property type="nucleotide sequence ID" value="XM_030695918.2"/>
</dbReference>
<dbReference type="GO" id="GO:0007165">
    <property type="term" value="P:signal transduction"/>
    <property type="evidence" value="ECO:0007669"/>
    <property type="project" value="InterPro"/>
</dbReference>
<gene>
    <name evidence="7" type="primary">LOC115756226</name>
</gene>
<dbReference type="SUPFAM" id="SSF52540">
    <property type="entry name" value="P-loop containing nucleoside triphosphate hydrolases"/>
    <property type="match status" value="1"/>
</dbReference>
<dbReference type="InterPro" id="IPR000157">
    <property type="entry name" value="TIR_dom"/>
</dbReference>
<keyword evidence="6" id="KW-1185">Reference proteome</keyword>
<dbReference type="Pfam" id="PF00931">
    <property type="entry name" value="NB-ARC"/>
    <property type="match status" value="1"/>
</dbReference>
<evidence type="ECO:0000256" key="1">
    <source>
        <dbReference type="ARBA" id="ARBA00022614"/>
    </source>
</evidence>
<dbReference type="SMART" id="SM00255">
    <property type="entry name" value="TIR"/>
    <property type="match status" value="1"/>
</dbReference>
<dbReference type="SUPFAM" id="SSF52200">
    <property type="entry name" value="Toll/Interleukin receptor TIR domain"/>
    <property type="match status" value="1"/>
</dbReference>
<keyword evidence="4" id="KW-0520">NAD</keyword>
<name>A0A8B8QZL1_9MYRT</name>
<dbReference type="PROSITE" id="PS50104">
    <property type="entry name" value="TIR"/>
    <property type="match status" value="1"/>
</dbReference>
<accession>A0A8B8QZL1</accession>
<dbReference type="InterPro" id="IPR032675">
    <property type="entry name" value="LRR_dom_sf"/>
</dbReference>
<dbReference type="InterPro" id="IPR058546">
    <property type="entry name" value="RPS4B/Roq1-like_LRR"/>
</dbReference>
<dbReference type="GO" id="GO:0006952">
    <property type="term" value="P:defense response"/>
    <property type="evidence" value="ECO:0007669"/>
    <property type="project" value="UniProtKB-KW"/>
</dbReference>
<evidence type="ECO:0000256" key="2">
    <source>
        <dbReference type="ARBA" id="ARBA00022737"/>
    </source>
</evidence>
<dbReference type="PANTHER" id="PTHR11017">
    <property type="entry name" value="LEUCINE-RICH REPEAT-CONTAINING PROTEIN"/>
    <property type="match status" value="1"/>
</dbReference>
<dbReference type="FunFam" id="3.40.50.10140:FF:000007">
    <property type="entry name" value="Disease resistance protein (TIR-NBS-LRR class)"/>
    <property type="match status" value="1"/>
</dbReference>
<dbReference type="SUPFAM" id="SSF46785">
    <property type="entry name" value="Winged helix' DNA-binding domain"/>
    <property type="match status" value="1"/>
</dbReference>
<dbReference type="InterPro" id="IPR036390">
    <property type="entry name" value="WH_DNA-bd_sf"/>
</dbReference>
<dbReference type="InterPro" id="IPR002182">
    <property type="entry name" value="NB-ARC"/>
</dbReference>
<keyword evidence="3" id="KW-0611">Plant defense</keyword>
<dbReference type="GeneID" id="115756226"/>